<evidence type="ECO:0000259" key="8">
    <source>
        <dbReference type="PROSITE" id="PS51939"/>
    </source>
</evidence>
<evidence type="ECO:0000259" key="7">
    <source>
        <dbReference type="PROSITE" id="PS50961"/>
    </source>
</evidence>
<evidence type="ECO:0000313" key="10">
    <source>
        <dbReference type="Proteomes" id="UP001165082"/>
    </source>
</evidence>
<dbReference type="GO" id="GO:1990904">
    <property type="term" value="C:ribonucleoprotein complex"/>
    <property type="evidence" value="ECO:0007669"/>
    <property type="project" value="UniProtKB-UniRule"/>
</dbReference>
<dbReference type="PROSITE" id="PS50961">
    <property type="entry name" value="HTH_LA"/>
    <property type="match status" value="1"/>
</dbReference>
<dbReference type="PROSITE" id="PS51939">
    <property type="entry name" value="XRRM"/>
    <property type="match status" value="1"/>
</dbReference>
<dbReference type="Pfam" id="PF08777">
    <property type="entry name" value="RRM_3"/>
    <property type="match status" value="1"/>
</dbReference>
<name>A0A9W7FXP3_9STRA</name>
<evidence type="ECO:0008006" key="11">
    <source>
        <dbReference type="Google" id="ProtNLM"/>
    </source>
</evidence>
<dbReference type="Gene3D" id="1.10.10.10">
    <property type="entry name" value="Winged helix-like DNA-binding domain superfamily/Winged helix DNA-binding domain"/>
    <property type="match status" value="1"/>
</dbReference>
<dbReference type="CDD" id="cd07323">
    <property type="entry name" value="LAM"/>
    <property type="match status" value="1"/>
</dbReference>
<dbReference type="SUPFAM" id="SSF46785">
    <property type="entry name" value="Winged helix' DNA-binding domain"/>
    <property type="match status" value="1"/>
</dbReference>
<keyword evidence="2 4" id="KW-0694">RNA-binding</keyword>
<feature type="compositionally biased region" description="Basic residues" evidence="5">
    <location>
        <begin position="402"/>
        <end position="412"/>
    </location>
</feature>
<dbReference type="InterPro" id="IPR045180">
    <property type="entry name" value="La_dom_prot"/>
</dbReference>
<protein>
    <recommendedName>
        <fullName evidence="11">Lupus La protein</fullName>
    </recommendedName>
</protein>
<sequence length="412" mass="45774">MTSDLTAKLAERIKFFFSDANFSKDEFMLKEAANNDGYIEISSLLKFNSIKKLSTEMSNVADAAKTVETVVVSKDGEAIRRKDPLPDRNDSVERTIFVGNVPTEDDKLWGGEKEEKEEKGDEAPKEEAPKEEAPKEEAPKEEAADDDKATKEEKPKKTPPQAFNCTIDDIKASFSKFGEVALVRLRYKKAQPQLNLPKSAMGSVFVEFVSTESVAKATAAEAEEVKVGENVVVVKVMKDWLAENKKSKPNKKTFKKKEDRKGSNDEGTTDEPASAAAAAAADEPLKIEPLQWEKGCVIAFTRFPPECQREDIKEAFSAIEGVNADDIYVDYSRGCKDGAVRFSKTFDSITAVAAKFDKGEVKIKGEPCGSACVLLGEEEEKYWEEAARQSAERKRAFEARGGHKNRKKQRRN</sequence>
<organism evidence="9 10">
    <name type="scientific">Triparma retinervis</name>
    <dbReference type="NCBI Taxonomy" id="2557542"/>
    <lineage>
        <taxon>Eukaryota</taxon>
        <taxon>Sar</taxon>
        <taxon>Stramenopiles</taxon>
        <taxon>Ochrophyta</taxon>
        <taxon>Bolidophyceae</taxon>
        <taxon>Parmales</taxon>
        <taxon>Triparmaceae</taxon>
        <taxon>Triparma</taxon>
    </lineage>
</organism>
<proteinExistence type="predicted"/>
<evidence type="ECO:0000259" key="6">
    <source>
        <dbReference type="PROSITE" id="PS50102"/>
    </source>
</evidence>
<dbReference type="GO" id="GO:0005634">
    <property type="term" value="C:nucleus"/>
    <property type="evidence" value="ECO:0007669"/>
    <property type="project" value="UniProtKB-SubCell"/>
</dbReference>
<dbReference type="InterPro" id="IPR000504">
    <property type="entry name" value="RRM_dom"/>
</dbReference>
<dbReference type="InterPro" id="IPR002344">
    <property type="entry name" value="Lupus_La"/>
</dbReference>
<gene>
    <name evidence="9" type="ORF">TrRE_jg5040</name>
</gene>
<dbReference type="Pfam" id="PF05383">
    <property type="entry name" value="La"/>
    <property type="match status" value="1"/>
</dbReference>
<dbReference type="GO" id="GO:0006396">
    <property type="term" value="P:RNA processing"/>
    <property type="evidence" value="ECO:0007669"/>
    <property type="project" value="InterPro"/>
</dbReference>
<dbReference type="SMART" id="SM00715">
    <property type="entry name" value="LA"/>
    <property type="match status" value="1"/>
</dbReference>
<dbReference type="InterPro" id="IPR035979">
    <property type="entry name" value="RBD_domain_sf"/>
</dbReference>
<evidence type="ECO:0000313" key="9">
    <source>
        <dbReference type="EMBL" id="GMI21649.1"/>
    </source>
</evidence>
<comment type="caution">
    <text evidence="9">The sequence shown here is derived from an EMBL/GenBank/DDBJ whole genome shotgun (WGS) entry which is preliminary data.</text>
</comment>
<comment type="subcellular location">
    <subcellularLocation>
        <location evidence="1">Nucleus</location>
    </subcellularLocation>
</comment>
<evidence type="ECO:0000256" key="1">
    <source>
        <dbReference type="ARBA" id="ARBA00004123"/>
    </source>
</evidence>
<evidence type="ECO:0000256" key="5">
    <source>
        <dbReference type="SAM" id="MobiDB-lite"/>
    </source>
</evidence>
<feature type="compositionally biased region" description="Basic and acidic residues" evidence="5">
    <location>
        <begin position="104"/>
        <end position="156"/>
    </location>
</feature>
<dbReference type="SUPFAM" id="SSF54928">
    <property type="entry name" value="RNA-binding domain, RBD"/>
    <property type="match status" value="1"/>
</dbReference>
<dbReference type="AlphaFoldDB" id="A0A9W7FXP3"/>
<dbReference type="Gene3D" id="3.30.70.330">
    <property type="match status" value="2"/>
</dbReference>
<dbReference type="OrthoDB" id="439993at2759"/>
<accession>A0A9W7FXP3</accession>
<keyword evidence="3" id="KW-0539">Nucleus</keyword>
<reference evidence="9" key="1">
    <citation type="submission" date="2022-07" db="EMBL/GenBank/DDBJ databases">
        <title>Genome analysis of Parmales, a sister group of diatoms, reveals the evolutionary specialization of diatoms from phago-mixotrophs to photoautotrophs.</title>
        <authorList>
            <person name="Ban H."/>
            <person name="Sato S."/>
            <person name="Yoshikawa S."/>
            <person name="Kazumasa Y."/>
            <person name="Nakamura Y."/>
            <person name="Ichinomiya M."/>
            <person name="Saitoh K."/>
            <person name="Sato N."/>
            <person name="Blanc-Mathieu R."/>
            <person name="Endo H."/>
            <person name="Kuwata A."/>
            <person name="Ogata H."/>
        </authorList>
    </citation>
    <scope>NUCLEOTIDE SEQUENCE</scope>
</reference>
<dbReference type="InterPro" id="IPR014886">
    <property type="entry name" value="La_xRRM"/>
</dbReference>
<feature type="region of interest" description="Disordered" evidence="5">
    <location>
        <begin position="102"/>
        <end position="163"/>
    </location>
</feature>
<dbReference type="PROSITE" id="PS50102">
    <property type="entry name" value="RRM"/>
    <property type="match status" value="1"/>
</dbReference>
<dbReference type="InterPro" id="IPR036390">
    <property type="entry name" value="WH_DNA-bd_sf"/>
</dbReference>
<dbReference type="InterPro" id="IPR006630">
    <property type="entry name" value="La_HTH"/>
</dbReference>
<evidence type="ECO:0000256" key="3">
    <source>
        <dbReference type="ARBA" id="ARBA00023242"/>
    </source>
</evidence>
<dbReference type="PRINTS" id="PR00302">
    <property type="entry name" value="LUPUSLA"/>
</dbReference>
<dbReference type="PANTHER" id="PTHR22792">
    <property type="entry name" value="LUPUS LA PROTEIN-RELATED"/>
    <property type="match status" value="1"/>
</dbReference>
<dbReference type="EMBL" id="BRXZ01008111">
    <property type="protein sequence ID" value="GMI21649.1"/>
    <property type="molecule type" value="Genomic_DNA"/>
</dbReference>
<dbReference type="GO" id="GO:0003723">
    <property type="term" value="F:RNA binding"/>
    <property type="evidence" value="ECO:0007669"/>
    <property type="project" value="UniProtKB-UniRule"/>
</dbReference>
<evidence type="ECO:0000256" key="2">
    <source>
        <dbReference type="ARBA" id="ARBA00022884"/>
    </source>
</evidence>
<dbReference type="Proteomes" id="UP001165082">
    <property type="component" value="Unassembled WGS sequence"/>
</dbReference>
<dbReference type="InterPro" id="IPR036388">
    <property type="entry name" value="WH-like_DNA-bd_sf"/>
</dbReference>
<evidence type="ECO:0000256" key="4">
    <source>
        <dbReference type="PROSITE-ProRule" id="PRU00332"/>
    </source>
</evidence>
<dbReference type="InterPro" id="IPR012677">
    <property type="entry name" value="Nucleotide-bd_a/b_plait_sf"/>
</dbReference>
<feature type="region of interest" description="Disordered" evidence="5">
    <location>
        <begin position="393"/>
        <end position="412"/>
    </location>
</feature>
<feature type="domain" description="XRRM" evidence="8">
    <location>
        <begin position="291"/>
        <end position="412"/>
    </location>
</feature>
<feature type="domain" description="RRM" evidence="6">
    <location>
        <begin position="94"/>
        <end position="239"/>
    </location>
</feature>
<feature type="region of interest" description="Disordered" evidence="5">
    <location>
        <begin position="248"/>
        <end position="281"/>
    </location>
</feature>
<keyword evidence="10" id="KW-1185">Reference proteome</keyword>
<feature type="domain" description="HTH La-type RNA-binding" evidence="7">
    <location>
        <begin position="1"/>
        <end position="89"/>
    </location>
</feature>